<keyword evidence="2" id="KW-1185">Reference proteome</keyword>
<organism evidence="1 2">
    <name type="scientific">Sphaerospermopsis aphanizomenoides LEGE 00250</name>
    <dbReference type="NCBI Taxonomy" id="2777972"/>
    <lineage>
        <taxon>Bacteria</taxon>
        <taxon>Bacillati</taxon>
        <taxon>Cyanobacteriota</taxon>
        <taxon>Cyanophyceae</taxon>
        <taxon>Nostocales</taxon>
        <taxon>Aphanizomenonaceae</taxon>
        <taxon>Sphaerospermopsis</taxon>
        <taxon>Sphaerospermopsis aphanizomenoides</taxon>
    </lineage>
</organism>
<dbReference type="RefSeq" id="WP_193943035.1">
    <property type="nucleotide sequence ID" value="NZ_JADEWB010000072.1"/>
</dbReference>
<accession>A0ABR9VFW5</accession>
<dbReference type="Proteomes" id="UP000606776">
    <property type="component" value="Unassembled WGS sequence"/>
</dbReference>
<evidence type="ECO:0000313" key="1">
    <source>
        <dbReference type="EMBL" id="MBE9237012.1"/>
    </source>
</evidence>
<name>A0ABR9VFW5_9CYAN</name>
<comment type="caution">
    <text evidence="1">The sequence shown here is derived from an EMBL/GenBank/DDBJ whole genome shotgun (WGS) entry which is preliminary data.</text>
</comment>
<protein>
    <submittedName>
        <fullName evidence="1">Uncharacterized protein</fullName>
    </submittedName>
</protein>
<gene>
    <name evidence="1" type="ORF">IQ227_13495</name>
</gene>
<dbReference type="EMBL" id="JADEWB010000072">
    <property type="protein sequence ID" value="MBE9237012.1"/>
    <property type="molecule type" value="Genomic_DNA"/>
</dbReference>
<sequence length="57" mass="6531">MNNWFSLNPISYQFLSLSTTNIIILPGQPENPPIPEIRNPQANPPMVFLPKYSQFTL</sequence>
<proteinExistence type="predicted"/>
<reference evidence="1 2" key="1">
    <citation type="submission" date="2020-10" db="EMBL/GenBank/DDBJ databases">
        <authorList>
            <person name="Castelo-Branco R."/>
            <person name="Eusebio N."/>
            <person name="Adriana R."/>
            <person name="Vieira A."/>
            <person name="Brugerolle De Fraissinette N."/>
            <person name="Rezende De Castro R."/>
            <person name="Schneider M.P."/>
            <person name="Vasconcelos V."/>
            <person name="Leao P.N."/>
        </authorList>
    </citation>
    <scope>NUCLEOTIDE SEQUENCE [LARGE SCALE GENOMIC DNA]</scope>
    <source>
        <strain evidence="1 2">LEGE 00250</strain>
    </source>
</reference>
<evidence type="ECO:0000313" key="2">
    <source>
        <dbReference type="Proteomes" id="UP000606776"/>
    </source>
</evidence>